<organism evidence="1 2">
    <name type="scientific">Rhizobium rhizogenes NBRC 13257</name>
    <dbReference type="NCBI Taxonomy" id="1220581"/>
    <lineage>
        <taxon>Bacteria</taxon>
        <taxon>Pseudomonadati</taxon>
        <taxon>Pseudomonadota</taxon>
        <taxon>Alphaproteobacteria</taxon>
        <taxon>Hyphomicrobiales</taxon>
        <taxon>Rhizobiaceae</taxon>
        <taxon>Rhizobium/Agrobacterium group</taxon>
        <taxon>Rhizobium</taxon>
    </lineage>
</organism>
<sequence length="96" mass="10902">MHFGYWDARVLTHKKRIPVQGHDNGMALPVRQATSANGRTTASLRQFILMREYEGLETSQLVFAEPKKRSIVEDILILSPRVRSRIVSIVGILAEE</sequence>
<name>A0AA87U7H5_RHIRH</name>
<evidence type="ECO:0000313" key="2">
    <source>
        <dbReference type="Proteomes" id="UP000026941"/>
    </source>
</evidence>
<dbReference type="AlphaFoldDB" id="A0AA87U7H5"/>
<proteinExistence type="predicted"/>
<reference evidence="1 2" key="1">
    <citation type="submission" date="2014-05" db="EMBL/GenBank/DDBJ databases">
        <title>Whole genome shotgun sequence of Rhizobium rhizogenes NBRC 13257.</title>
        <authorList>
            <person name="Katano-Makiyama Y."/>
            <person name="Hosoyama A."/>
            <person name="Hashimoto M."/>
            <person name="Hosoyama Y."/>
            <person name="Noguchi M."/>
            <person name="Tsuchikane K."/>
            <person name="Kimura A."/>
            <person name="Ohji S."/>
            <person name="Ichikawa N."/>
            <person name="Yamazoe A."/>
            <person name="Fujita N."/>
        </authorList>
    </citation>
    <scope>NUCLEOTIDE SEQUENCE [LARGE SCALE GENOMIC DNA]</scope>
    <source>
        <strain evidence="1 2">NBRC 13257</strain>
    </source>
</reference>
<comment type="caution">
    <text evidence="1">The sequence shown here is derived from an EMBL/GenBank/DDBJ whole genome shotgun (WGS) entry which is preliminary data.</text>
</comment>
<evidence type="ECO:0000313" key="1">
    <source>
        <dbReference type="EMBL" id="GAJ96055.1"/>
    </source>
</evidence>
<protein>
    <submittedName>
        <fullName evidence="1">Uncharacterized protein</fullName>
    </submittedName>
</protein>
<dbReference type="Proteomes" id="UP000026941">
    <property type="component" value="Unassembled WGS sequence"/>
</dbReference>
<accession>A0AA87U7H5</accession>
<gene>
    <name evidence="1" type="ORF">RRH01S_16_00050</name>
</gene>
<dbReference type="EMBL" id="BAYX01000016">
    <property type="protein sequence ID" value="GAJ96055.1"/>
    <property type="molecule type" value="Genomic_DNA"/>
</dbReference>